<feature type="region of interest" description="Disordered" evidence="1">
    <location>
        <begin position="1"/>
        <end position="21"/>
    </location>
</feature>
<organism evidence="3 4">
    <name type="scientific">Mycolicibacterium vanbaalenii</name>
    <name type="common">Mycobacterium vanbaalenii</name>
    <dbReference type="NCBI Taxonomy" id="110539"/>
    <lineage>
        <taxon>Bacteria</taxon>
        <taxon>Bacillati</taxon>
        <taxon>Actinomycetota</taxon>
        <taxon>Actinomycetes</taxon>
        <taxon>Mycobacteriales</taxon>
        <taxon>Mycobacteriaceae</taxon>
        <taxon>Mycolicibacterium</taxon>
    </lineage>
</organism>
<evidence type="ECO:0000313" key="4">
    <source>
        <dbReference type="Proteomes" id="UP000430146"/>
    </source>
</evidence>
<proteinExistence type="predicted"/>
<name>A0A5S9R8M1_MYCVN</name>
<reference evidence="3 4" key="1">
    <citation type="submission" date="2019-11" db="EMBL/GenBank/DDBJ databases">
        <authorList>
            <person name="Holert J."/>
        </authorList>
    </citation>
    <scope>NUCLEOTIDE SEQUENCE [LARGE SCALE GENOMIC DNA]</scope>
    <source>
        <strain evidence="3">BC8_1</strain>
    </source>
</reference>
<dbReference type="EMBL" id="CACSIP010000050">
    <property type="protein sequence ID" value="CAA0133781.1"/>
    <property type="molecule type" value="Genomic_DNA"/>
</dbReference>
<evidence type="ECO:0000313" key="3">
    <source>
        <dbReference type="EMBL" id="CAA0133781.1"/>
    </source>
</evidence>
<keyword evidence="4" id="KW-1185">Reference proteome</keyword>
<dbReference type="RefSeq" id="WP_159228941.1">
    <property type="nucleotide sequence ID" value="NZ_CACSIP010000002.1"/>
</dbReference>
<protein>
    <submittedName>
        <fullName evidence="3">Uncharacterized protein</fullName>
    </submittedName>
</protein>
<dbReference type="Proteomes" id="UP000430146">
    <property type="component" value="Unassembled WGS sequence"/>
</dbReference>
<accession>A0A5S9R8M1</accession>
<gene>
    <name evidence="2" type="ORF">AELLOGFF_02610</name>
    <name evidence="3" type="ORF">AELLOGFF_06201</name>
</gene>
<dbReference type="EMBL" id="CACSIP010000002">
    <property type="protein sequence ID" value="CAA0089701.1"/>
    <property type="molecule type" value="Genomic_DNA"/>
</dbReference>
<dbReference type="OrthoDB" id="4642007at2"/>
<evidence type="ECO:0000313" key="2">
    <source>
        <dbReference type="EMBL" id="CAA0089701.1"/>
    </source>
</evidence>
<dbReference type="AlphaFoldDB" id="A0A5S9R8M1"/>
<sequence>MTEDRIPEASRRLDPRGEHGAGDDRLHRVRLLVPGAGVGEVVRSVGGFLCDRARAGWDVRVLLTAPCDTRALRILGIAAHELDADLLSVIEGLSRGGALALGADVLARDADSREQVSRLISRGRAEVTVWGRPTLGNLTQGLEPVAHPMSAAARAFKAHALRAIGGATDSGAAVEPHETLFRVRGSRRRRSL</sequence>
<evidence type="ECO:0000256" key="1">
    <source>
        <dbReference type="SAM" id="MobiDB-lite"/>
    </source>
</evidence>